<organism evidence="2 3">
    <name type="scientific">Candidatus Vogelbacteria bacterium CG10_big_fil_rev_8_21_14_0_10_51_16</name>
    <dbReference type="NCBI Taxonomy" id="1975045"/>
    <lineage>
        <taxon>Bacteria</taxon>
        <taxon>Candidatus Vogeliibacteriota</taxon>
    </lineage>
</organism>
<protein>
    <submittedName>
        <fullName evidence="2">Uncharacterized protein</fullName>
    </submittedName>
</protein>
<name>A0A2H0REP5_9BACT</name>
<sequence length="116" mass="13185">VSTRDREAGSRKFPSDGEENIRDHSKKANCFFSLVLYYSALLEPILNRKRTNRAPRPLPSVAGAKTKNFPYLSSFPRRGGWGEPTKNGKEIFGFASPVAQIHYMAVWNNTQWNIII</sequence>
<dbReference type="AlphaFoldDB" id="A0A2H0REP5"/>
<reference evidence="2 3" key="1">
    <citation type="submission" date="2017-09" db="EMBL/GenBank/DDBJ databases">
        <title>Depth-based differentiation of microbial function through sediment-hosted aquifers and enrichment of novel symbionts in the deep terrestrial subsurface.</title>
        <authorList>
            <person name="Probst A.J."/>
            <person name="Ladd B."/>
            <person name="Jarett J.K."/>
            <person name="Geller-Mcgrath D.E."/>
            <person name="Sieber C.M."/>
            <person name="Emerson J.B."/>
            <person name="Anantharaman K."/>
            <person name="Thomas B.C."/>
            <person name="Malmstrom R."/>
            <person name="Stieglmeier M."/>
            <person name="Klingl A."/>
            <person name="Woyke T."/>
            <person name="Ryan C.M."/>
            <person name="Banfield J.F."/>
        </authorList>
    </citation>
    <scope>NUCLEOTIDE SEQUENCE [LARGE SCALE GENOMIC DNA]</scope>
    <source>
        <strain evidence="2">CG10_big_fil_rev_8_21_14_0_10_51_16</strain>
    </source>
</reference>
<dbReference type="Proteomes" id="UP000228767">
    <property type="component" value="Unassembled WGS sequence"/>
</dbReference>
<gene>
    <name evidence="2" type="ORF">COV10_01890</name>
</gene>
<evidence type="ECO:0000313" key="2">
    <source>
        <dbReference type="EMBL" id="PIR44937.1"/>
    </source>
</evidence>
<feature type="region of interest" description="Disordered" evidence="1">
    <location>
        <begin position="1"/>
        <end position="21"/>
    </location>
</feature>
<dbReference type="EMBL" id="PCYI01000014">
    <property type="protein sequence ID" value="PIR44937.1"/>
    <property type="molecule type" value="Genomic_DNA"/>
</dbReference>
<proteinExistence type="predicted"/>
<accession>A0A2H0REP5</accession>
<evidence type="ECO:0000256" key="1">
    <source>
        <dbReference type="SAM" id="MobiDB-lite"/>
    </source>
</evidence>
<feature type="non-terminal residue" evidence="2">
    <location>
        <position position="1"/>
    </location>
</feature>
<comment type="caution">
    <text evidence="2">The sequence shown here is derived from an EMBL/GenBank/DDBJ whole genome shotgun (WGS) entry which is preliminary data.</text>
</comment>
<evidence type="ECO:0000313" key="3">
    <source>
        <dbReference type="Proteomes" id="UP000228767"/>
    </source>
</evidence>